<dbReference type="Proteomes" id="UP000269945">
    <property type="component" value="Unassembled WGS sequence"/>
</dbReference>
<protein>
    <submittedName>
        <fullName evidence="2">Uncharacterized protein</fullName>
    </submittedName>
</protein>
<feature type="compositionally biased region" description="Basic residues" evidence="1">
    <location>
        <begin position="12"/>
        <end position="22"/>
    </location>
</feature>
<gene>
    <name evidence="2" type="ORF">BN2614_LOCUS2</name>
</gene>
<keyword evidence="3" id="KW-1185">Reference proteome</keyword>
<reference evidence="2 3" key="1">
    <citation type="submission" date="2018-10" db="EMBL/GenBank/DDBJ databases">
        <authorList>
            <person name="Ekblom R."/>
            <person name="Jareborg N."/>
        </authorList>
    </citation>
    <scope>NUCLEOTIDE SEQUENCE [LARGE SCALE GENOMIC DNA]</scope>
    <source>
        <tissue evidence="2">Muscle</tissue>
    </source>
</reference>
<feature type="region of interest" description="Disordered" evidence="1">
    <location>
        <begin position="1"/>
        <end position="66"/>
    </location>
</feature>
<organism evidence="2 3">
    <name type="scientific">Gulo gulo</name>
    <name type="common">Wolverine</name>
    <name type="synonym">Gluton</name>
    <dbReference type="NCBI Taxonomy" id="48420"/>
    <lineage>
        <taxon>Eukaryota</taxon>
        <taxon>Metazoa</taxon>
        <taxon>Chordata</taxon>
        <taxon>Craniata</taxon>
        <taxon>Vertebrata</taxon>
        <taxon>Euteleostomi</taxon>
        <taxon>Mammalia</taxon>
        <taxon>Eutheria</taxon>
        <taxon>Laurasiatheria</taxon>
        <taxon>Carnivora</taxon>
        <taxon>Caniformia</taxon>
        <taxon>Musteloidea</taxon>
        <taxon>Mustelidae</taxon>
        <taxon>Guloninae</taxon>
        <taxon>Gulo</taxon>
    </lineage>
</organism>
<evidence type="ECO:0000313" key="2">
    <source>
        <dbReference type="EMBL" id="VCW76125.1"/>
    </source>
</evidence>
<dbReference type="EMBL" id="CYRY02006900">
    <property type="protein sequence ID" value="VCW76125.1"/>
    <property type="molecule type" value="Genomic_DNA"/>
</dbReference>
<feature type="compositionally biased region" description="Gly residues" evidence="1">
    <location>
        <begin position="1"/>
        <end position="10"/>
    </location>
</feature>
<feature type="non-terminal residue" evidence="2">
    <location>
        <position position="66"/>
    </location>
</feature>
<evidence type="ECO:0000256" key="1">
    <source>
        <dbReference type="SAM" id="MobiDB-lite"/>
    </source>
</evidence>
<sequence length="66" mass="7088">MKKRVGGGGQMHRLRSGARKRVGSQNRRLCPQFPCKSLEESPRAGKSAGGPSGKAFPSLISGDKHR</sequence>
<accession>A0A9X9LLG8</accession>
<dbReference type="AlphaFoldDB" id="A0A9X9LLG8"/>
<comment type="caution">
    <text evidence="2">The sequence shown here is derived from an EMBL/GenBank/DDBJ whole genome shotgun (WGS) entry which is preliminary data.</text>
</comment>
<name>A0A9X9LLG8_GULGU</name>
<evidence type="ECO:0000313" key="3">
    <source>
        <dbReference type="Proteomes" id="UP000269945"/>
    </source>
</evidence>
<proteinExistence type="predicted"/>